<name>A0A9E2KEC5_9BACE</name>
<dbReference type="EMBL" id="JAHLFO010000040">
    <property type="protein sequence ID" value="MBU3813562.1"/>
    <property type="molecule type" value="Genomic_DNA"/>
</dbReference>
<comment type="caution">
    <text evidence="1">The sequence shown here is derived from an EMBL/GenBank/DDBJ whole genome shotgun (WGS) entry which is preliminary data.</text>
</comment>
<dbReference type="AlphaFoldDB" id="A0A9E2KEC5"/>
<organism evidence="1 2">
    <name type="scientific">Candidatus Bacteroides intestinipullorum</name>
    <dbReference type="NCBI Taxonomy" id="2838471"/>
    <lineage>
        <taxon>Bacteria</taxon>
        <taxon>Pseudomonadati</taxon>
        <taxon>Bacteroidota</taxon>
        <taxon>Bacteroidia</taxon>
        <taxon>Bacteroidales</taxon>
        <taxon>Bacteroidaceae</taxon>
        <taxon>Bacteroides</taxon>
    </lineage>
</organism>
<gene>
    <name evidence="1" type="ORF">H9791_03515</name>
</gene>
<proteinExistence type="predicted"/>
<reference evidence="1" key="2">
    <citation type="submission" date="2021-04" db="EMBL/GenBank/DDBJ databases">
        <authorList>
            <person name="Gilroy R."/>
        </authorList>
    </citation>
    <scope>NUCLEOTIDE SEQUENCE</scope>
    <source>
        <strain evidence="1">B3-3758</strain>
    </source>
</reference>
<accession>A0A9E2KEC5</accession>
<evidence type="ECO:0000313" key="1">
    <source>
        <dbReference type="EMBL" id="MBU3813562.1"/>
    </source>
</evidence>
<protein>
    <submittedName>
        <fullName evidence="1">Uncharacterized protein</fullName>
    </submittedName>
</protein>
<dbReference type="Proteomes" id="UP000824236">
    <property type="component" value="Unassembled WGS sequence"/>
</dbReference>
<evidence type="ECO:0000313" key="2">
    <source>
        <dbReference type="Proteomes" id="UP000824236"/>
    </source>
</evidence>
<sequence>MNIVKRIQAFFILLKADRELKQAIRQADRMHLRTGHRYYVLPNTRHKLYVYCWADIKRMRRAGMFSNRATQKDFLFESFYHTPGQFGEGALTPQRRKQKRNAWLNYVAQVRCLI</sequence>
<reference evidence="1" key="1">
    <citation type="journal article" date="2021" name="PeerJ">
        <title>Extensive microbial diversity within the chicken gut microbiome revealed by metagenomics and culture.</title>
        <authorList>
            <person name="Gilroy R."/>
            <person name="Ravi A."/>
            <person name="Getino M."/>
            <person name="Pursley I."/>
            <person name="Horton D.L."/>
            <person name="Alikhan N.F."/>
            <person name="Baker D."/>
            <person name="Gharbi K."/>
            <person name="Hall N."/>
            <person name="Watson M."/>
            <person name="Adriaenssens E.M."/>
            <person name="Foster-Nyarko E."/>
            <person name="Jarju S."/>
            <person name="Secka A."/>
            <person name="Antonio M."/>
            <person name="Oren A."/>
            <person name="Chaudhuri R.R."/>
            <person name="La Ragione R."/>
            <person name="Hildebrand F."/>
            <person name="Pallen M.J."/>
        </authorList>
    </citation>
    <scope>NUCLEOTIDE SEQUENCE</scope>
    <source>
        <strain evidence="1">B3-3758</strain>
    </source>
</reference>